<dbReference type="FunFam" id="3.40.1780.10:FF:000001">
    <property type="entry name" value="S-adenosylmethionine:tRNA ribosyltransferase-isomerase"/>
    <property type="match status" value="1"/>
</dbReference>
<dbReference type="Pfam" id="PF02547">
    <property type="entry name" value="Queuosine_synth"/>
    <property type="match status" value="1"/>
</dbReference>
<proteinExistence type="inferred from homology"/>
<evidence type="ECO:0000256" key="13">
    <source>
        <dbReference type="HAMAP-Rule" id="MF_00113"/>
    </source>
</evidence>
<dbReference type="KEGG" id="nti:DNFV4_01305"/>
<dbReference type="Gene3D" id="2.40.10.240">
    <property type="entry name" value="QueA-like"/>
    <property type="match status" value="1"/>
</dbReference>
<dbReference type="PANTHER" id="PTHR30307:SF0">
    <property type="entry name" value="S-ADENOSYLMETHIONINE:TRNA RIBOSYLTRANSFERASE-ISOMERASE"/>
    <property type="match status" value="1"/>
</dbReference>
<dbReference type="Gene3D" id="3.40.1780.10">
    <property type="entry name" value="QueA-like"/>
    <property type="match status" value="1"/>
</dbReference>
<evidence type="ECO:0000256" key="12">
    <source>
        <dbReference type="ARBA" id="ARBA00076160"/>
    </source>
</evidence>
<dbReference type="EC" id="2.4.99.17" evidence="10 13"/>
<evidence type="ECO:0000256" key="10">
    <source>
        <dbReference type="ARBA" id="ARBA00066503"/>
    </source>
</evidence>
<evidence type="ECO:0000256" key="2">
    <source>
        <dbReference type="ARBA" id="ARBA00004691"/>
    </source>
</evidence>
<evidence type="ECO:0000256" key="8">
    <source>
        <dbReference type="ARBA" id="ARBA00052751"/>
    </source>
</evidence>
<dbReference type="EMBL" id="OX365700">
    <property type="protein sequence ID" value="CAI4030873.1"/>
    <property type="molecule type" value="Genomic_DNA"/>
</dbReference>
<dbReference type="SUPFAM" id="SSF111337">
    <property type="entry name" value="QueA-like"/>
    <property type="match status" value="1"/>
</dbReference>
<dbReference type="InterPro" id="IPR036100">
    <property type="entry name" value="QueA_sf"/>
</dbReference>
<gene>
    <name evidence="13" type="primary">queA</name>
    <name evidence="14" type="ORF">DNFV4_01305</name>
</gene>
<organism evidence="14 15">
    <name type="scientific">Nitrospira tepida</name>
    <dbReference type="NCBI Taxonomy" id="2973512"/>
    <lineage>
        <taxon>Bacteria</taxon>
        <taxon>Pseudomonadati</taxon>
        <taxon>Nitrospirota</taxon>
        <taxon>Nitrospiria</taxon>
        <taxon>Nitrospirales</taxon>
        <taxon>Nitrospiraceae</taxon>
        <taxon>Nitrospira</taxon>
    </lineage>
</organism>
<keyword evidence="7 13" id="KW-0671">Queuosine biosynthesis</keyword>
<keyword evidence="4 13" id="KW-0963">Cytoplasm</keyword>
<dbReference type="NCBIfam" id="NF001140">
    <property type="entry name" value="PRK00147.1"/>
    <property type="match status" value="1"/>
</dbReference>
<dbReference type="PANTHER" id="PTHR30307">
    <property type="entry name" value="S-ADENOSYLMETHIONINE:TRNA RIBOSYLTRANSFERASE-ISOMERASE"/>
    <property type="match status" value="1"/>
</dbReference>
<evidence type="ECO:0000256" key="11">
    <source>
        <dbReference type="ARBA" id="ARBA00069325"/>
    </source>
</evidence>
<protein>
    <recommendedName>
        <fullName evidence="11 13">S-adenosylmethionine:tRNA ribosyltransferase-isomerase</fullName>
        <ecNumber evidence="10 13">2.4.99.17</ecNumber>
    </recommendedName>
    <alternativeName>
        <fullName evidence="12 13">Queuosine biosynthesis protein QueA</fullName>
    </alternativeName>
</protein>
<comment type="catalytic activity">
    <reaction evidence="8 13">
        <text>7-aminomethyl-7-carbaguanosine(34) in tRNA + S-adenosyl-L-methionine = epoxyqueuosine(34) in tRNA + adenine + L-methionine + 2 H(+)</text>
        <dbReference type="Rhea" id="RHEA:32155"/>
        <dbReference type="Rhea" id="RHEA-COMP:10342"/>
        <dbReference type="Rhea" id="RHEA-COMP:18582"/>
        <dbReference type="ChEBI" id="CHEBI:15378"/>
        <dbReference type="ChEBI" id="CHEBI:16708"/>
        <dbReference type="ChEBI" id="CHEBI:57844"/>
        <dbReference type="ChEBI" id="CHEBI:59789"/>
        <dbReference type="ChEBI" id="CHEBI:82833"/>
        <dbReference type="ChEBI" id="CHEBI:194443"/>
        <dbReference type="EC" id="2.4.99.17"/>
    </reaction>
</comment>
<name>A0AA86MXJ5_9BACT</name>
<keyword evidence="15" id="KW-1185">Reference proteome</keyword>
<evidence type="ECO:0000256" key="6">
    <source>
        <dbReference type="ARBA" id="ARBA00022691"/>
    </source>
</evidence>
<accession>A0AA86MXJ5</accession>
<evidence type="ECO:0000256" key="5">
    <source>
        <dbReference type="ARBA" id="ARBA00022679"/>
    </source>
</evidence>
<reference evidence="14" key="1">
    <citation type="submission" date="2022-10" db="EMBL/GenBank/DDBJ databases">
        <authorList>
            <person name="Koch H."/>
        </authorList>
    </citation>
    <scope>NUCLEOTIDE SEQUENCE</scope>
    <source>
        <strain evidence="14">DNF</strain>
    </source>
</reference>
<dbReference type="RefSeq" id="WP_289267843.1">
    <property type="nucleotide sequence ID" value="NZ_OX365700.1"/>
</dbReference>
<sequence length="347" mass="38258">MWLSEFEVPFDPLLIASQPVEPRHNARLLVLRRGRPGGGSDRRADLAHHQVRDLPTLLQAGDLLVVNDTKVLPARLHGRKVETGGRVDLLCVRPIGPFRWDVLLKGRVKPGQVLELTEGTRAVVVERHDERAVIEVASQTPLAAIMEASGEIPLPPYIKRPPCPDDRHWYQTVFAREEGAIAAPTAGLHFTKELMEWLGAAGIGWATVTLHVGLGTFKPVTVERIEDHDMEAEACLVSERTVQAVRDTKNRGGRVVAVGTTVVRALESAVNEEGALAPASGSTNLFITPGYRFRAVDALLTNFHLPRTTLLMLVAAFCGIDDLRCAYRAAVEERYRFYSYGDAMLIL</sequence>
<dbReference type="GO" id="GO:0051075">
    <property type="term" value="F:S-adenosylmethionine:tRNA ribosyltransferase-isomerase activity"/>
    <property type="evidence" value="ECO:0007669"/>
    <property type="project" value="UniProtKB-EC"/>
</dbReference>
<dbReference type="AlphaFoldDB" id="A0AA86MXJ5"/>
<evidence type="ECO:0000256" key="4">
    <source>
        <dbReference type="ARBA" id="ARBA00022490"/>
    </source>
</evidence>
<evidence type="ECO:0000256" key="7">
    <source>
        <dbReference type="ARBA" id="ARBA00022785"/>
    </source>
</evidence>
<dbReference type="GO" id="GO:0008616">
    <property type="term" value="P:tRNA queuosine(34) biosynthetic process"/>
    <property type="evidence" value="ECO:0007669"/>
    <property type="project" value="UniProtKB-UniRule"/>
</dbReference>
<dbReference type="GO" id="GO:0005737">
    <property type="term" value="C:cytoplasm"/>
    <property type="evidence" value="ECO:0007669"/>
    <property type="project" value="UniProtKB-SubCell"/>
</dbReference>
<comment type="subcellular location">
    <subcellularLocation>
        <location evidence="1 13">Cytoplasm</location>
    </subcellularLocation>
</comment>
<evidence type="ECO:0000256" key="3">
    <source>
        <dbReference type="ARBA" id="ARBA00011245"/>
    </source>
</evidence>
<evidence type="ECO:0000313" key="15">
    <source>
        <dbReference type="Proteomes" id="UP001179121"/>
    </source>
</evidence>
<dbReference type="NCBIfam" id="TIGR00113">
    <property type="entry name" value="queA"/>
    <property type="match status" value="1"/>
</dbReference>
<dbReference type="Proteomes" id="UP001179121">
    <property type="component" value="Chromosome"/>
</dbReference>
<comment type="function">
    <text evidence="13">Transfers and isomerizes the ribose moiety from AdoMet to the 7-aminomethyl group of 7-deazaguanine (preQ1-tRNA) to give epoxyqueuosine (oQ-tRNA).</text>
</comment>
<comment type="pathway">
    <text evidence="2 13">tRNA modification; tRNA-queuosine biosynthesis.</text>
</comment>
<comment type="similarity">
    <text evidence="9 13">Belongs to the QueA family.</text>
</comment>
<dbReference type="InterPro" id="IPR042119">
    <property type="entry name" value="QueA_dom2"/>
</dbReference>
<keyword evidence="5 13" id="KW-0808">Transferase</keyword>
<comment type="subunit">
    <text evidence="3 13">Monomer.</text>
</comment>
<dbReference type="InterPro" id="IPR042118">
    <property type="entry name" value="QueA_dom1"/>
</dbReference>
<evidence type="ECO:0000256" key="9">
    <source>
        <dbReference type="ARBA" id="ARBA00061210"/>
    </source>
</evidence>
<evidence type="ECO:0000256" key="1">
    <source>
        <dbReference type="ARBA" id="ARBA00004496"/>
    </source>
</evidence>
<dbReference type="InterPro" id="IPR003699">
    <property type="entry name" value="QueA"/>
</dbReference>
<keyword evidence="6 13" id="KW-0949">S-adenosyl-L-methionine</keyword>
<evidence type="ECO:0000313" key="14">
    <source>
        <dbReference type="EMBL" id="CAI4030873.1"/>
    </source>
</evidence>
<dbReference type="HAMAP" id="MF_00113">
    <property type="entry name" value="QueA"/>
    <property type="match status" value="1"/>
</dbReference>